<dbReference type="SUPFAM" id="SSF52540">
    <property type="entry name" value="P-loop containing nucleoside triphosphate hydrolases"/>
    <property type="match status" value="1"/>
</dbReference>
<organism evidence="4 5">
    <name type="scientific">Paratrimastix pyriformis</name>
    <dbReference type="NCBI Taxonomy" id="342808"/>
    <lineage>
        <taxon>Eukaryota</taxon>
        <taxon>Metamonada</taxon>
        <taxon>Preaxostyla</taxon>
        <taxon>Paratrimastigidae</taxon>
        <taxon>Paratrimastix</taxon>
    </lineage>
</organism>
<gene>
    <name evidence="4" type="ORF">PAPYR_4179</name>
</gene>
<dbReference type="Pfam" id="PF00225">
    <property type="entry name" value="Kinesin"/>
    <property type="match status" value="1"/>
</dbReference>
<evidence type="ECO:0000313" key="5">
    <source>
        <dbReference type="Proteomes" id="UP001141327"/>
    </source>
</evidence>
<dbReference type="InterPro" id="IPR027417">
    <property type="entry name" value="P-loop_NTPase"/>
</dbReference>
<evidence type="ECO:0000256" key="2">
    <source>
        <dbReference type="SAM" id="Coils"/>
    </source>
</evidence>
<keyword evidence="1" id="KW-0505">Motor protein</keyword>
<feature type="binding site" evidence="1">
    <location>
        <begin position="92"/>
        <end position="99"/>
    </location>
    <ligand>
        <name>ATP</name>
        <dbReference type="ChEBI" id="CHEBI:30616"/>
    </ligand>
</feature>
<dbReference type="Proteomes" id="UP001141327">
    <property type="component" value="Unassembled WGS sequence"/>
</dbReference>
<dbReference type="Gene3D" id="3.40.850.10">
    <property type="entry name" value="Kinesin motor domain"/>
    <property type="match status" value="1"/>
</dbReference>
<keyword evidence="2" id="KW-0175">Coiled coil</keyword>
<comment type="similarity">
    <text evidence="1">Belongs to the TRAFAC class myosin-kinesin ATPase superfamily. Kinesin family.</text>
</comment>
<comment type="caution">
    <text evidence="4">The sequence shown here is derived from an EMBL/GenBank/DDBJ whole genome shotgun (WGS) entry which is preliminary data.</text>
</comment>
<keyword evidence="1" id="KW-0067">ATP-binding</keyword>
<dbReference type="EMBL" id="JAPMOS010000017">
    <property type="protein sequence ID" value="KAJ4459782.1"/>
    <property type="molecule type" value="Genomic_DNA"/>
</dbReference>
<accession>A0ABQ8UPZ6</accession>
<dbReference type="SMART" id="SM00129">
    <property type="entry name" value="KISc"/>
    <property type="match status" value="1"/>
</dbReference>
<evidence type="ECO:0000259" key="3">
    <source>
        <dbReference type="PROSITE" id="PS50067"/>
    </source>
</evidence>
<evidence type="ECO:0000256" key="1">
    <source>
        <dbReference type="PROSITE-ProRule" id="PRU00283"/>
    </source>
</evidence>
<dbReference type="InterPro" id="IPR001752">
    <property type="entry name" value="Kinesin_motor_dom"/>
</dbReference>
<protein>
    <submittedName>
        <fullName evidence="4">Kinesin-related protein 1</fullName>
    </submittedName>
</protein>
<dbReference type="PANTHER" id="PTHR47117">
    <property type="entry name" value="STAR-RELATED LIPID TRANSFER PROTEIN 9"/>
    <property type="match status" value="1"/>
</dbReference>
<sequence length="584" mass="63794">MADTVHVAVRMRPLNQRELDLGAALCLKMDGPTTELIAADGSKKTFNFDFSFDSLDSAHPIHDQAFIFEKLGKQFILEKAWQGYNCTLFAYGQTGSGKSFSMTGGKSPDSRGLIPRTCEEMFNRIASQAGPTEQFEVSCQFLEIYNERLGPPTVPFPVRPLLSPILLQLRDLFNIKSQTEPRIREDPKKGVFVEPAIRERVSSYAEVEAKMEAGTKARVVAATKMNATSSRSHSVFTIYFKRIMVTAGSAKVKESCISLVDLAGSERQAKTGAEGQRLAEACAINTSLSALGNVISALAENSVPGAKPKFVPYRDSVLTRLLQNGLGGNSQTVMIAALSPAMDNYEETMSTLKYADRAKRIVNVAKINENPADKQLREMQELIAALQKQLQDRPAGASADPASQAEMDRLKEELDTRNKMLTDLQVAARSHAPARLLLLRSIGTFALMTSEEQARAAEENRKKRDEALKAITPHHTPSHLQANTDHHAHKASHTSSLAYKPAHVQDSGIATGEMLAMLGSSNTPYLTNLSPDPSLTNALVYLIDKRPFGRPVPTGTPVSHAAATPPRIRQALTGIHQRPHISAT</sequence>
<feature type="coiled-coil region" evidence="2">
    <location>
        <begin position="372"/>
        <end position="427"/>
    </location>
</feature>
<reference evidence="4" key="1">
    <citation type="journal article" date="2022" name="bioRxiv">
        <title>Genomics of Preaxostyla Flagellates Illuminates Evolutionary Transitions and the Path Towards Mitochondrial Loss.</title>
        <authorList>
            <person name="Novak L.V.F."/>
            <person name="Treitli S.C."/>
            <person name="Pyrih J."/>
            <person name="Halakuc P."/>
            <person name="Pipaliya S.V."/>
            <person name="Vacek V."/>
            <person name="Brzon O."/>
            <person name="Soukal P."/>
            <person name="Eme L."/>
            <person name="Dacks J.B."/>
            <person name="Karnkowska A."/>
            <person name="Elias M."/>
            <person name="Hampl V."/>
        </authorList>
    </citation>
    <scope>NUCLEOTIDE SEQUENCE</scope>
    <source>
        <strain evidence="4">RCP-MX</strain>
    </source>
</reference>
<feature type="domain" description="Kinesin motor" evidence="3">
    <location>
        <begin position="4"/>
        <end position="361"/>
    </location>
</feature>
<name>A0ABQ8UPZ6_9EUKA</name>
<dbReference type="InterPro" id="IPR036961">
    <property type="entry name" value="Kinesin_motor_dom_sf"/>
</dbReference>
<dbReference type="PROSITE" id="PS50067">
    <property type="entry name" value="KINESIN_MOTOR_2"/>
    <property type="match status" value="1"/>
</dbReference>
<dbReference type="PRINTS" id="PR00380">
    <property type="entry name" value="KINESINHEAVY"/>
</dbReference>
<evidence type="ECO:0000313" key="4">
    <source>
        <dbReference type="EMBL" id="KAJ4459782.1"/>
    </source>
</evidence>
<proteinExistence type="inferred from homology"/>
<keyword evidence="5" id="KW-1185">Reference proteome</keyword>
<keyword evidence="1" id="KW-0547">Nucleotide-binding</keyword>